<reference evidence="1" key="1">
    <citation type="submission" date="2025-08" db="UniProtKB">
        <authorList>
            <consortium name="Ensembl"/>
        </authorList>
    </citation>
    <scope>IDENTIFICATION</scope>
</reference>
<dbReference type="InterPro" id="IPR013783">
    <property type="entry name" value="Ig-like_fold"/>
</dbReference>
<accession>A0A8C2V855</accession>
<reference evidence="1" key="2">
    <citation type="submission" date="2025-09" db="UniProtKB">
        <authorList>
            <consortium name="Ensembl"/>
        </authorList>
    </citation>
    <scope>IDENTIFICATION</scope>
</reference>
<dbReference type="GeneTree" id="ENSGT00940000166788"/>
<evidence type="ECO:0000313" key="1">
    <source>
        <dbReference type="Ensembl" id="ENSCLAP00000011698.1"/>
    </source>
</evidence>
<keyword evidence="2" id="KW-1185">Reference proteome</keyword>
<proteinExistence type="predicted"/>
<evidence type="ECO:0000313" key="2">
    <source>
        <dbReference type="Proteomes" id="UP000694398"/>
    </source>
</evidence>
<protein>
    <recommendedName>
        <fullName evidence="3">MILR1</fullName>
    </recommendedName>
</protein>
<sequence>FPSPSLNSRTPVITRGQNVSLFCSNENRSLQITYSLFLGQKHVATKKGKGEPVIFNLTISTPGEVGPYKCKAEVFNCPKYSLDFSFRMEKAMRENLHVDPGDTPTEGELYENVCKDQAGCPQEIHYAAPVFQEMAPKEQEACRDGKTGHIYSELTL</sequence>
<dbReference type="Gene3D" id="2.60.40.10">
    <property type="entry name" value="Immunoglobulins"/>
    <property type="match status" value="1"/>
</dbReference>
<dbReference type="Proteomes" id="UP000694398">
    <property type="component" value="Unassembled WGS sequence"/>
</dbReference>
<name>A0A8C2V855_CHILA</name>
<dbReference type="Ensembl" id="ENSCLAT00000011836.1">
    <property type="protein sequence ID" value="ENSCLAP00000011698.1"/>
    <property type="gene ID" value="ENSCLAG00000008069.1"/>
</dbReference>
<organism evidence="1 2">
    <name type="scientific">Chinchilla lanigera</name>
    <name type="common">Long-tailed chinchilla</name>
    <name type="synonym">Chinchilla villidera</name>
    <dbReference type="NCBI Taxonomy" id="34839"/>
    <lineage>
        <taxon>Eukaryota</taxon>
        <taxon>Metazoa</taxon>
        <taxon>Chordata</taxon>
        <taxon>Craniata</taxon>
        <taxon>Vertebrata</taxon>
        <taxon>Euteleostomi</taxon>
        <taxon>Mammalia</taxon>
        <taxon>Eutheria</taxon>
        <taxon>Euarchontoglires</taxon>
        <taxon>Glires</taxon>
        <taxon>Rodentia</taxon>
        <taxon>Hystricomorpha</taxon>
        <taxon>Chinchillidae</taxon>
        <taxon>Chinchilla</taxon>
    </lineage>
</organism>
<dbReference type="AlphaFoldDB" id="A0A8C2V855"/>
<dbReference type="OMA" id="ENVCKDQ"/>
<evidence type="ECO:0008006" key="3">
    <source>
        <dbReference type="Google" id="ProtNLM"/>
    </source>
</evidence>
<gene>
    <name evidence="1" type="primary">Milr1</name>
</gene>